<evidence type="ECO:0000313" key="6">
    <source>
        <dbReference type="Proteomes" id="UP000694412"/>
    </source>
</evidence>
<evidence type="ECO:0000256" key="3">
    <source>
        <dbReference type="SAM" id="Phobius"/>
    </source>
</evidence>
<feature type="transmembrane region" description="Helical" evidence="3">
    <location>
        <begin position="101"/>
        <end position="121"/>
    </location>
</feature>
<feature type="signal peptide" evidence="4">
    <location>
        <begin position="1"/>
        <end position="21"/>
    </location>
</feature>
<organism evidence="5 6">
    <name type="scientific">Coturnix japonica</name>
    <name type="common">Japanese quail</name>
    <name type="synonym">Coturnix coturnix japonica</name>
    <dbReference type="NCBI Taxonomy" id="93934"/>
    <lineage>
        <taxon>Eukaryota</taxon>
        <taxon>Metazoa</taxon>
        <taxon>Chordata</taxon>
        <taxon>Craniata</taxon>
        <taxon>Vertebrata</taxon>
        <taxon>Euteleostomi</taxon>
        <taxon>Archelosauria</taxon>
        <taxon>Archosauria</taxon>
        <taxon>Dinosauria</taxon>
        <taxon>Saurischia</taxon>
        <taxon>Theropoda</taxon>
        <taxon>Coelurosauria</taxon>
        <taxon>Aves</taxon>
        <taxon>Neognathae</taxon>
        <taxon>Galloanserae</taxon>
        <taxon>Galliformes</taxon>
        <taxon>Phasianidae</taxon>
        <taxon>Perdicinae</taxon>
        <taxon>Coturnix</taxon>
    </lineage>
</organism>
<dbReference type="GeneTree" id="ENSGT00940000153916"/>
<accession>A0A8C2SRG2</accession>
<dbReference type="PANTHER" id="PTHR12226:SF2">
    <property type="entry name" value="MANNOSE-P-DOLICHOL UTILIZATION DEFECT 1 PROTEIN"/>
    <property type="match status" value="1"/>
</dbReference>
<dbReference type="AlphaFoldDB" id="A0A8C2SRG2"/>
<dbReference type="GO" id="GO:0009312">
    <property type="term" value="P:oligosaccharide biosynthetic process"/>
    <property type="evidence" value="ECO:0007669"/>
    <property type="project" value="TreeGrafter"/>
</dbReference>
<evidence type="ECO:0000256" key="4">
    <source>
        <dbReference type="SAM" id="SignalP"/>
    </source>
</evidence>
<keyword evidence="3" id="KW-0472">Membrane</keyword>
<proteinExistence type="predicted"/>
<dbReference type="Ensembl" id="ENSCJPT00005005014.1">
    <property type="protein sequence ID" value="ENSCJPP00005002696.1"/>
    <property type="gene ID" value="ENSCJPG00005003010.1"/>
</dbReference>
<dbReference type="Gene3D" id="1.20.1280.290">
    <property type="match status" value="1"/>
</dbReference>
<keyword evidence="4" id="KW-0732">Signal</keyword>
<keyword evidence="3" id="KW-1133">Transmembrane helix</keyword>
<keyword evidence="1" id="KW-0813">Transport</keyword>
<evidence type="ECO:0008006" key="7">
    <source>
        <dbReference type="Google" id="ProtNLM"/>
    </source>
</evidence>
<reference evidence="5" key="2">
    <citation type="submission" date="2025-09" db="UniProtKB">
        <authorList>
            <consortium name="Ensembl"/>
        </authorList>
    </citation>
    <scope>IDENTIFICATION</scope>
</reference>
<evidence type="ECO:0000313" key="5">
    <source>
        <dbReference type="Ensembl" id="ENSCJPP00005002696.1"/>
    </source>
</evidence>
<dbReference type="Proteomes" id="UP000694412">
    <property type="component" value="Unassembled WGS sequence"/>
</dbReference>
<keyword evidence="2" id="KW-0677">Repeat</keyword>
<sequence>MLQTLIIAFLILHYRGRTVWGECPISDPSPISDPCPIRATSLQIHSQPPTPLSPLLLLQAAANHRQGHTGQLSALSSVLLLLGATARVFTSVQETGDPLLILTYLVSAACNALLVGQIFYYSRAVGQPHSKAE</sequence>
<evidence type="ECO:0000256" key="2">
    <source>
        <dbReference type="ARBA" id="ARBA00022737"/>
    </source>
</evidence>
<name>A0A8C2SRG2_COTJA</name>
<protein>
    <recommendedName>
        <fullName evidence="7">Mannose-P-dolichol utilization defect 1 protein</fullName>
    </recommendedName>
</protein>
<dbReference type="PANTHER" id="PTHR12226">
    <property type="entry name" value="MANNOSE-P-DOLICHOL UTILIZATION DEFECT 1 LEC35 -RELATED"/>
    <property type="match status" value="1"/>
</dbReference>
<reference evidence="5" key="1">
    <citation type="submission" date="2025-08" db="UniProtKB">
        <authorList>
            <consortium name="Ensembl"/>
        </authorList>
    </citation>
    <scope>IDENTIFICATION</scope>
</reference>
<keyword evidence="3" id="KW-0812">Transmembrane</keyword>
<keyword evidence="6" id="KW-1185">Reference proteome</keyword>
<evidence type="ECO:0000256" key="1">
    <source>
        <dbReference type="ARBA" id="ARBA00022448"/>
    </source>
</evidence>
<dbReference type="InterPro" id="IPR016817">
    <property type="entry name" value="MannP-dilichol_defect-1"/>
</dbReference>
<feature type="chain" id="PRO_5046882631" description="Mannose-P-dolichol utilization defect 1 protein" evidence="4">
    <location>
        <begin position="22"/>
        <end position="133"/>
    </location>
</feature>
<feature type="transmembrane region" description="Helical" evidence="3">
    <location>
        <begin position="72"/>
        <end position="89"/>
    </location>
</feature>